<sequence length="142" mass="16089">MRWIQDFISKKEKNKQKYFTGLGWVEISPSAIATLASIATLQSYGVVGMAASNIADGISELLKLEEVSRGVRVEIDEDGIKIDLYIIVAYGVRIPEVAHNVMERIKWSLERTTGLNVKEINVNVWGIRVKEEKEPIVWEEEV</sequence>
<dbReference type="Pfam" id="PF03780">
    <property type="entry name" value="Asp23"/>
    <property type="match status" value="1"/>
</dbReference>
<comment type="similarity">
    <text evidence="1">Belongs to the asp23 family.</text>
</comment>
<accession>B8E2R7</accession>
<dbReference type="PANTHER" id="PTHR34297">
    <property type="entry name" value="HYPOTHETICAL CYTOSOLIC PROTEIN-RELATED"/>
    <property type="match status" value="1"/>
</dbReference>
<evidence type="ECO:0008006" key="4">
    <source>
        <dbReference type="Google" id="ProtNLM"/>
    </source>
</evidence>
<dbReference type="OrthoDB" id="9791482at2"/>
<dbReference type="STRING" id="515635.Dtur_1138"/>
<keyword evidence="3" id="KW-1185">Reference proteome</keyword>
<organism evidence="2 3">
    <name type="scientific">Dictyoglomus turgidum (strain DSM 6724 / Z-1310)</name>
    <dbReference type="NCBI Taxonomy" id="515635"/>
    <lineage>
        <taxon>Bacteria</taxon>
        <taxon>Pseudomonadati</taxon>
        <taxon>Dictyoglomota</taxon>
        <taxon>Dictyoglomia</taxon>
        <taxon>Dictyoglomales</taxon>
        <taxon>Dictyoglomaceae</taxon>
        <taxon>Dictyoglomus</taxon>
    </lineage>
</organism>
<protein>
    <recommendedName>
        <fullName evidence="4">Asp23/Gls24 family envelope stress response protein</fullName>
    </recommendedName>
</protein>
<dbReference type="PANTHER" id="PTHR34297:SF2">
    <property type="entry name" value="ASP23_GLS24 FAMILY ENVELOPE STRESS RESPONSE PROTEIN"/>
    <property type="match status" value="1"/>
</dbReference>
<reference evidence="3" key="1">
    <citation type="journal article" date="2016" name="Front. Microbiol.">
        <title>The complete genome sequence of hyperthermophile Dictyoglomus turgidum DSM 6724 reveals a specialized carbohydrate fermentor.</title>
        <authorList>
            <person name="Brumm P.J."/>
            <person name="Gowda K."/>
            <person name="Robb F.T."/>
            <person name="Mead D.A."/>
        </authorList>
    </citation>
    <scope>NUCLEOTIDE SEQUENCE [LARGE SCALE GENOMIC DNA]</scope>
    <source>
        <strain evidence="3">DSM 6724 / Z-1310</strain>
    </source>
</reference>
<dbReference type="FunCoup" id="B8E2R7">
    <property type="interactions" value="6"/>
</dbReference>
<proteinExistence type="inferred from homology"/>
<dbReference type="HOGENOM" id="CLU_113198_4_2_0"/>
<dbReference type="Proteomes" id="UP000007719">
    <property type="component" value="Chromosome"/>
</dbReference>
<dbReference type="EMBL" id="CP001251">
    <property type="protein sequence ID" value="ACK42417.1"/>
    <property type="molecule type" value="Genomic_DNA"/>
</dbReference>
<dbReference type="InterPro" id="IPR005531">
    <property type="entry name" value="Asp23"/>
</dbReference>
<evidence type="ECO:0000313" key="2">
    <source>
        <dbReference type="EMBL" id="ACK42417.1"/>
    </source>
</evidence>
<evidence type="ECO:0000256" key="1">
    <source>
        <dbReference type="ARBA" id="ARBA00005721"/>
    </source>
</evidence>
<dbReference type="KEGG" id="dtu:Dtur_1138"/>
<dbReference type="EnsemblBacteria" id="ACK42417">
    <property type="protein sequence ID" value="ACK42417"/>
    <property type="gene ID" value="Dtur_1138"/>
</dbReference>
<name>B8E2R7_DICTD</name>
<dbReference type="AlphaFoldDB" id="B8E2R7"/>
<dbReference type="RefSeq" id="WP_012583499.1">
    <property type="nucleotide sequence ID" value="NC_011661.1"/>
</dbReference>
<gene>
    <name evidence="2" type="ordered locus">Dtur_1138</name>
</gene>
<dbReference type="eggNOG" id="COG1302">
    <property type="taxonomic scope" value="Bacteria"/>
</dbReference>
<evidence type="ECO:0000313" key="3">
    <source>
        <dbReference type="Proteomes" id="UP000007719"/>
    </source>
</evidence>
<dbReference type="InParanoid" id="B8E2R7"/>